<evidence type="ECO:0000256" key="1">
    <source>
        <dbReference type="SAM" id="MobiDB-lite"/>
    </source>
</evidence>
<organism evidence="3 4">
    <name type="scientific">Trametes pubescens</name>
    <name type="common">White-rot fungus</name>
    <dbReference type="NCBI Taxonomy" id="154538"/>
    <lineage>
        <taxon>Eukaryota</taxon>
        <taxon>Fungi</taxon>
        <taxon>Dikarya</taxon>
        <taxon>Basidiomycota</taxon>
        <taxon>Agaricomycotina</taxon>
        <taxon>Agaricomycetes</taxon>
        <taxon>Polyporales</taxon>
        <taxon>Polyporaceae</taxon>
        <taxon>Trametes</taxon>
    </lineage>
</organism>
<proteinExistence type="predicted"/>
<feature type="region of interest" description="Disordered" evidence="1">
    <location>
        <begin position="41"/>
        <end position="101"/>
    </location>
</feature>
<keyword evidence="2" id="KW-0812">Transmembrane</keyword>
<feature type="compositionally biased region" description="Polar residues" evidence="1">
    <location>
        <begin position="50"/>
        <end position="68"/>
    </location>
</feature>
<reference evidence="3 4" key="1">
    <citation type="submission" date="2016-10" db="EMBL/GenBank/DDBJ databases">
        <title>Genome sequence of the basidiomycete white-rot fungus Trametes pubescens.</title>
        <authorList>
            <person name="Makela M.R."/>
            <person name="Granchi Z."/>
            <person name="Peng M."/>
            <person name="De Vries R.P."/>
            <person name="Grigoriev I."/>
            <person name="Riley R."/>
            <person name="Hilden K."/>
        </authorList>
    </citation>
    <scope>NUCLEOTIDE SEQUENCE [LARGE SCALE GENOMIC DNA]</scope>
    <source>
        <strain evidence="3 4">FBCC735</strain>
    </source>
</reference>
<dbReference type="EMBL" id="MNAD01001723">
    <property type="protein sequence ID" value="OJT01721.1"/>
    <property type="molecule type" value="Genomic_DNA"/>
</dbReference>
<keyword evidence="2" id="KW-0472">Membrane</keyword>
<dbReference type="OrthoDB" id="3256745at2759"/>
<dbReference type="STRING" id="154538.A0A1M2V298"/>
<protein>
    <submittedName>
        <fullName evidence="3">Uncharacterized protein</fullName>
    </submittedName>
</protein>
<feature type="transmembrane region" description="Helical" evidence="2">
    <location>
        <begin position="154"/>
        <end position="173"/>
    </location>
</feature>
<evidence type="ECO:0000313" key="3">
    <source>
        <dbReference type="EMBL" id="OJT01721.1"/>
    </source>
</evidence>
<evidence type="ECO:0000256" key="2">
    <source>
        <dbReference type="SAM" id="Phobius"/>
    </source>
</evidence>
<keyword evidence="4" id="KW-1185">Reference proteome</keyword>
<evidence type="ECO:0000313" key="4">
    <source>
        <dbReference type="Proteomes" id="UP000184267"/>
    </source>
</evidence>
<keyword evidence="2" id="KW-1133">Transmembrane helix</keyword>
<comment type="caution">
    <text evidence="3">The sequence shown here is derived from an EMBL/GenBank/DDBJ whole genome shotgun (WGS) entry which is preliminary data.</text>
</comment>
<feature type="transmembrane region" description="Helical" evidence="2">
    <location>
        <begin position="118"/>
        <end position="142"/>
    </location>
</feature>
<gene>
    <name evidence="3" type="ORF">TRAPUB_7777</name>
</gene>
<name>A0A1M2V298_TRAPU</name>
<feature type="compositionally biased region" description="Basic and acidic residues" evidence="1">
    <location>
        <begin position="70"/>
        <end position="88"/>
    </location>
</feature>
<dbReference type="Proteomes" id="UP000184267">
    <property type="component" value="Unassembled WGS sequence"/>
</dbReference>
<accession>A0A1M2V298</accession>
<sequence length="178" mass="20218">MTVSVTSEMGHGLYDAAPWLKDEKTYIRQLERVRAWKKELRYDDDDNHDTTSGELQWTRPSDASSSIAKSELEFARTPQREDFDEATRRPSPADPSTYDAGLSDPPIPLHLTFTVWRILFFQLFSSVTQILATVTSLVDMFAQHNPPAAFGTQHIALLLAAWAPPIAFGIIPWRRKPF</sequence>
<dbReference type="AlphaFoldDB" id="A0A1M2V298"/>